<dbReference type="GO" id="GO:0033281">
    <property type="term" value="C:TAT protein transport complex"/>
    <property type="evidence" value="ECO:0007669"/>
    <property type="project" value="UniProtKB-UniRule"/>
</dbReference>
<comment type="caution">
    <text evidence="11">The sequence shown here is derived from an EMBL/GenBank/DDBJ whole genome shotgun (WGS) entry which is preliminary data.</text>
</comment>
<comment type="subcellular location">
    <subcellularLocation>
        <location evidence="1 9">Cell membrane</location>
        <topology evidence="1 9">Single-pass membrane protein</topology>
    </subcellularLocation>
</comment>
<evidence type="ECO:0000256" key="4">
    <source>
        <dbReference type="ARBA" id="ARBA00022692"/>
    </source>
</evidence>
<evidence type="ECO:0000256" key="3">
    <source>
        <dbReference type="ARBA" id="ARBA00022475"/>
    </source>
</evidence>
<dbReference type="PANTHER" id="PTHR42982:SF8">
    <property type="entry name" value="SEC-INDEPENDENT PROTEIN TRANSLOCASE PROTEIN TATA"/>
    <property type="match status" value="1"/>
</dbReference>
<evidence type="ECO:0000256" key="8">
    <source>
        <dbReference type="ARBA" id="ARBA00023136"/>
    </source>
</evidence>
<dbReference type="InterPro" id="IPR003369">
    <property type="entry name" value="TatA/B/E"/>
</dbReference>
<keyword evidence="12" id="KW-1185">Reference proteome</keyword>
<dbReference type="Proteomes" id="UP001146468">
    <property type="component" value="Unassembled WGS sequence"/>
</dbReference>
<organism evidence="11 12">
    <name type="scientific">Corynebacterium meitnerae</name>
    <dbReference type="NCBI Taxonomy" id="2913498"/>
    <lineage>
        <taxon>Bacteria</taxon>
        <taxon>Bacillati</taxon>
        <taxon>Actinomycetota</taxon>
        <taxon>Actinomycetes</taxon>
        <taxon>Mycobacteriales</taxon>
        <taxon>Corynebacteriaceae</taxon>
        <taxon>Corynebacterium</taxon>
    </lineage>
</organism>
<keyword evidence="3 9" id="KW-1003">Cell membrane</keyword>
<feature type="region of interest" description="Disordered" evidence="10">
    <location>
        <begin position="45"/>
        <end position="98"/>
    </location>
</feature>
<dbReference type="NCBIfam" id="NF001854">
    <property type="entry name" value="PRK00575.1"/>
    <property type="match status" value="1"/>
</dbReference>
<evidence type="ECO:0000313" key="12">
    <source>
        <dbReference type="Proteomes" id="UP001146468"/>
    </source>
</evidence>
<comment type="subunit">
    <text evidence="9">The Tat system comprises two distinct complexes: a TatABC complex, containing multiple copies of TatA, TatB and TatC subunits, and a separate TatA complex, containing only TatA subunits. Substrates initially bind to the TatABC complex, which probably triggers association of the separate TatA complex to form the active translocon.</text>
</comment>
<name>A0A9X3RJC4_9CORY</name>
<protein>
    <recommendedName>
        <fullName evidence="9">Sec-independent protein translocase protein TatA</fullName>
    </recommendedName>
</protein>
<dbReference type="RefSeq" id="WP_269964467.1">
    <property type="nucleotide sequence ID" value="NZ_JAKMUS010000001.1"/>
</dbReference>
<accession>A0A9X3RJC4</accession>
<dbReference type="NCBIfam" id="TIGR01411">
    <property type="entry name" value="tatAE"/>
    <property type="match status" value="1"/>
</dbReference>
<dbReference type="Gene3D" id="1.20.5.3310">
    <property type="match status" value="1"/>
</dbReference>
<evidence type="ECO:0000256" key="6">
    <source>
        <dbReference type="ARBA" id="ARBA00022989"/>
    </source>
</evidence>
<keyword evidence="7 9" id="KW-0811">Translocation</keyword>
<dbReference type="GO" id="GO:0008320">
    <property type="term" value="F:protein transmembrane transporter activity"/>
    <property type="evidence" value="ECO:0007669"/>
    <property type="project" value="UniProtKB-UniRule"/>
</dbReference>
<proteinExistence type="inferred from homology"/>
<evidence type="ECO:0000256" key="9">
    <source>
        <dbReference type="HAMAP-Rule" id="MF_00236"/>
    </source>
</evidence>
<dbReference type="AlphaFoldDB" id="A0A9X3RJC4"/>
<reference evidence="11" key="1">
    <citation type="submission" date="2022-02" db="EMBL/GenBank/DDBJ databases">
        <title>Corynebacterium sp. from urogenital microbiome.</title>
        <authorList>
            <person name="Cappelli E.A."/>
            <person name="Ribeiro T.G."/>
            <person name="Peixe L."/>
        </authorList>
    </citation>
    <scope>NUCLEOTIDE SEQUENCE</scope>
    <source>
        <strain evidence="11">C8Ua_172</strain>
    </source>
</reference>
<evidence type="ECO:0000256" key="2">
    <source>
        <dbReference type="ARBA" id="ARBA00022448"/>
    </source>
</evidence>
<keyword evidence="4 9" id="KW-0812">Transmembrane</keyword>
<dbReference type="InterPro" id="IPR006312">
    <property type="entry name" value="TatA/E"/>
</dbReference>
<dbReference type="EMBL" id="JAKMUS010000001">
    <property type="protein sequence ID" value="MCZ9293001.1"/>
    <property type="molecule type" value="Genomic_DNA"/>
</dbReference>
<evidence type="ECO:0000313" key="11">
    <source>
        <dbReference type="EMBL" id="MCZ9293001.1"/>
    </source>
</evidence>
<dbReference type="GO" id="GO:0043953">
    <property type="term" value="P:protein transport by the Tat complex"/>
    <property type="evidence" value="ECO:0007669"/>
    <property type="project" value="UniProtKB-UniRule"/>
</dbReference>
<keyword evidence="8 9" id="KW-0472">Membrane</keyword>
<dbReference type="PANTHER" id="PTHR42982">
    <property type="entry name" value="SEC-INDEPENDENT PROTEIN TRANSLOCASE PROTEIN TATA"/>
    <property type="match status" value="1"/>
</dbReference>
<feature type="compositionally biased region" description="Polar residues" evidence="10">
    <location>
        <begin position="66"/>
        <end position="82"/>
    </location>
</feature>
<keyword evidence="6 9" id="KW-1133">Transmembrane helix</keyword>
<feature type="compositionally biased region" description="Low complexity" evidence="10">
    <location>
        <begin position="51"/>
        <end position="64"/>
    </location>
</feature>
<keyword evidence="5 9" id="KW-0653">Protein transport</keyword>
<sequence length="98" mass="10735">MPNLGPMEILLIVFVILLLFGAAKLPDLARSVGRSARIFKSEVKEMQNDEAQANQQQNQAPAQPRELTSGNTGTSAAQSAAEQSFWDRPENQRNNPAN</sequence>
<dbReference type="HAMAP" id="MF_00236">
    <property type="entry name" value="TatA_E"/>
    <property type="match status" value="1"/>
</dbReference>
<evidence type="ECO:0000256" key="7">
    <source>
        <dbReference type="ARBA" id="ARBA00023010"/>
    </source>
</evidence>
<keyword evidence="2 9" id="KW-0813">Transport</keyword>
<evidence type="ECO:0000256" key="1">
    <source>
        <dbReference type="ARBA" id="ARBA00004162"/>
    </source>
</evidence>
<evidence type="ECO:0000256" key="10">
    <source>
        <dbReference type="SAM" id="MobiDB-lite"/>
    </source>
</evidence>
<comment type="similarity">
    <text evidence="9">Belongs to the TatA/E family.</text>
</comment>
<evidence type="ECO:0000256" key="5">
    <source>
        <dbReference type="ARBA" id="ARBA00022927"/>
    </source>
</evidence>
<comment type="function">
    <text evidence="9">Part of the twin-arginine translocation (Tat) system that transports large folded proteins containing a characteristic twin-arginine motif in their signal peptide across membranes. TatA could form the protein-conducting channel of the Tat system.</text>
</comment>
<gene>
    <name evidence="9 11" type="primary">tatA</name>
    <name evidence="11" type="ORF">L8U60_00685</name>
</gene>
<dbReference type="Pfam" id="PF02416">
    <property type="entry name" value="TatA_B_E"/>
    <property type="match status" value="1"/>
</dbReference>